<feature type="domain" description="N-acetyltransferase" evidence="1">
    <location>
        <begin position="7"/>
        <end position="177"/>
    </location>
</feature>
<dbReference type="SUPFAM" id="SSF55729">
    <property type="entry name" value="Acyl-CoA N-acyltransferases (Nat)"/>
    <property type="match status" value="1"/>
</dbReference>
<dbReference type="InterPro" id="IPR051531">
    <property type="entry name" value="N-acetyltransferase"/>
</dbReference>
<protein>
    <submittedName>
        <fullName evidence="2">RimJ/RimL family protein N-acetyltransferase</fullName>
    </submittedName>
</protein>
<dbReference type="Pfam" id="PF13302">
    <property type="entry name" value="Acetyltransf_3"/>
    <property type="match status" value="1"/>
</dbReference>
<dbReference type="EMBL" id="JACIEH010000001">
    <property type="protein sequence ID" value="MBB4097829.1"/>
    <property type="molecule type" value="Genomic_DNA"/>
</dbReference>
<dbReference type="PROSITE" id="PS51186">
    <property type="entry name" value="GNAT"/>
    <property type="match status" value="1"/>
</dbReference>
<dbReference type="PANTHER" id="PTHR43792:SF1">
    <property type="entry name" value="N-ACETYLTRANSFERASE DOMAIN-CONTAINING PROTEIN"/>
    <property type="match status" value="1"/>
</dbReference>
<evidence type="ECO:0000259" key="1">
    <source>
        <dbReference type="PROSITE" id="PS51186"/>
    </source>
</evidence>
<dbReference type="PANTHER" id="PTHR43792">
    <property type="entry name" value="GNAT FAMILY, PUTATIVE (AFU_ORTHOLOGUE AFUA_3G00765)-RELATED-RELATED"/>
    <property type="match status" value="1"/>
</dbReference>
<keyword evidence="2" id="KW-0808">Transferase</keyword>
<sequence length="178" mass="20097">MITTERLHLRPWREADKPVFHALANTPAMMEHFGGPVPQARHDAIVDRMIDQQARNGHCMWVVELRETGEMAGVCGLRIGGHPNTPVPEELEIGWRIGEKFWGQGIAREAAQASMAWGWANTDRPRIAAWTVIGNKPSWGLMERLGMVRRADLDFHHPEYPADNPFGAMIVYTIDRPA</sequence>
<dbReference type="Gene3D" id="3.40.630.30">
    <property type="match status" value="1"/>
</dbReference>
<evidence type="ECO:0000313" key="2">
    <source>
        <dbReference type="EMBL" id="MBB4097829.1"/>
    </source>
</evidence>
<dbReference type="RefSeq" id="WP_183995792.1">
    <property type="nucleotide sequence ID" value="NZ_JACIEH010000001.1"/>
</dbReference>
<organism evidence="2 3">
    <name type="scientific">Sphingomonas kyeonggiensis</name>
    <dbReference type="NCBI Taxonomy" id="1268553"/>
    <lineage>
        <taxon>Bacteria</taxon>
        <taxon>Pseudomonadati</taxon>
        <taxon>Pseudomonadota</taxon>
        <taxon>Alphaproteobacteria</taxon>
        <taxon>Sphingomonadales</taxon>
        <taxon>Sphingomonadaceae</taxon>
        <taxon>Sphingomonas</taxon>
    </lineage>
</organism>
<comment type="caution">
    <text evidence="2">The sequence shown here is derived from an EMBL/GenBank/DDBJ whole genome shotgun (WGS) entry which is preliminary data.</text>
</comment>
<dbReference type="InterPro" id="IPR016181">
    <property type="entry name" value="Acyl_CoA_acyltransferase"/>
</dbReference>
<accession>A0A7W6JQS0</accession>
<dbReference type="AlphaFoldDB" id="A0A7W6JQS0"/>
<name>A0A7W6JQS0_9SPHN</name>
<proteinExistence type="predicted"/>
<keyword evidence="3" id="KW-1185">Reference proteome</keyword>
<dbReference type="Proteomes" id="UP000557392">
    <property type="component" value="Unassembled WGS sequence"/>
</dbReference>
<dbReference type="InterPro" id="IPR000182">
    <property type="entry name" value="GNAT_dom"/>
</dbReference>
<evidence type="ECO:0000313" key="3">
    <source>
        <dbReference type="Proteomes" id="UP000557392"/>
    </source>
</evidence>
<gene>
    <name evidence="2" type="ORF">GGR46_001362</name>
</gene>
<reference evidence="2 3" key="1">
    <citation type="submission" date="2020-08" db="EMBL/GenBank/DDBJ databases">
        <title>Genomic Encyclopedia of Type Strains, Phase IV (KMG-IV): sequencing the most valuable type-strain genomes for metagenomic binning, comparative biology and taxonomic classification.</title>
        <authorList>
            <person name="Goeker M."/>
        </authorList>
    </citation>
    <scope>NUCLEOTIDE SEQUENCE [LARGE SCALE GENOMIC DNA]</scope>
    <source>
        <strain evidence="2 3">DSM 101806</strain>
    </source>
</reference>
<dbReference type="GO" id="GO:0016747">
    <property type="term" value="F:acyltransferase activity, transferring groups other than amino-acyl groups"/>
    <property type="evidence" value="ECO:0007669"/>
    <property type="project" value="InterPro"/>
</dbReference>